<keyword evidence="12 14" id="KW-0472">Membrane</keyword>
<keyword evidence="4" id="KW-0349">Heme</keyword>
<dbReference type="InterPro" id="IPR023234">
    <property type="entry name" value="NarG-like_domain"/>
</dbReference>
<keyword evidence="9 16" id="KW-0560">Oxidoreductase</keyword>
<dbReference type="PANTHER" id="PTHR30598">
    <property type="entry name" value="NITRATE REDUCTASE PRIVATE CHAPERONE, REDOX ENZYME MATURATION PROTEIN REMP FAMILY"/>
    <property type="match status" value="1"/>
</dbReference>
<evidence type="ECO:0000256" key="1">
    <source>
        <dbReference type="ARBA" id="ARBA00004651"/>
    </source>
</evidence>
<evidence type="ECO:0000256" key="14">
    <source>
        <dbReference type="SAM" id="Phobius"/>
    </source>
</evidence>
<dbReference type="EC" id="1.7.99.4" evidence="16"/>
<comment type="caution">
    <text evidence="16">The sequence shown here is derived from an EMBL/GenBank/DDBJ whole genome shotgun (WGS) entry which is preliminary data.</text>
</comment>
<feature type="transmembrane region" description="Helical" evidence="14">
    <location>
        <begin position="129"/>
        <end position="148"/>
    </location>
</feature>
<keyword evidence="6" id="KW-0479">Metal-binding</keyword>
<evidence type="ECO:0000256" key="13">
    <source>
        <dbReference type="SAM" id="MobiDB-lite"/>
    </source>
</evidence>
<feature type="transmembrane region" description="Helical" evidence="14">
    <location>
        <begin position="189"/>
        <end position="217"/>
    </location>
</feature>
<dbReference type="EMBL" id="RXFQ01000014">
    <property type="protein sequence ID" value="RSZ32020.1"/>
    <property type="molecule type" value="Genomic_DNA"/>
</dbReference>
<dbReference type="InterPro" id="IPR003816">
    <property type="entry name" value="Nitrate_red_gam"/>
</dbReference>
<keyword evidence="8 14" id="KW-1133">Transmembrane helix</keyword>
<gene>
    <name evidence="16" type="primary">narI</name>
    <name evidence="16" type="ORF">EJO66_22485</name>
</gene>
<keyword evidence="7" id="KW-0249">Electron transport</keyword>
<evidence type="ECO:0000256" key="7">
    <source>
        <dbReference type="ARBA" id="ARBA00022982"/>
    </source>
</evidence>
<comment type="subcellular location">
    <subcellularLocation>
        <location evidence="1">Cell membrane</location>
        <topology evidence="1">Multi-pass membrane protein</topology>
    </subcellularLocation>
</comment>
<organism evidence="16 17">
    <name type="scientific">Variovorax beijingensis</name>
    <dbReference type="NCBI Taxonomy" id="2496117"/>
    <lineage>
        <taxon>Bacteria</taxon>
        <taxon>Pseudomonadati</taxon>
        <taxon>Pseudomonadota</taxon>
        <taxon>Betaproteobacteria</taxon>
        <taxon>Burkholderiales</taxon>
        <taxon>Comamonadaceae</taxon>
        <taxon>Variovorax</taxon>
    </lineage>
</organism>
<evidence type="ECO:0000256" key="5">
    <source>
        <dbReference type="ARBA" id="ARBA00022692"/>
    </source>
</evidence>
<proteinExistence type="predicted"/>
<sequence length="264" mass="28919">MNALDNFLFGIYPYICLSVFLIGSLIRFDRDQYTWKSDSSQLLRAGQLRWGSNLFHVGVLFLFFGHSVGMLTPHFLYEPFIGAGSKQLMAMISGGIAGLLGFAGVTILLHRRLGDERIRLNSRTSDIVLLVLLWLQLALGLATIPLSAQHLDGSMMVLLAEWAQRIVTFRGGAVELLDGASWVFKAHMFLGMSIFLIFPFTRLVHVWSGFATVGYVFRPYQVVRSRRALVPSKPASAAAPSAAPHSPPKAVPAGSVAKSTGVAR</sequence>
<dbReference type="Proteomes" id="UP000271137">
    <property type="component" value="Unassembled WGS sequence"/>
</dbReference>
<dbReference type="SUPFAM" id="SSF103501">
    <property type="entry name" value="Respiratory nitrate reductase 1 gamma chain"/>
    <property type="match status" value="1"/>
</dbReference>
<name>A0ABY0A1M4_9BURK</name>
<feature type="transmembrane region" description="Helical" evidence="14">
    <location>
        <begin position="54"/>
        <end position="76"/>
    </location>
</feature>
<dbReference type="InterPro" id="IPR051936">
    <property type="entry name" value="Heme-iron_electron_transfer"/>
</dbReference>
<evidence type="ECO:0000313" key="17">
    <source>
        <dbReference type="Proteomes" id="UP000271137"/>
    </source>
</evidence>
<evidence type="ECO:0000256" key="2">
    <source>
        <dbReference type="ARBA" id="ARBA00022448"/>
    </source>
</evidence>
<feature type="transmembrane region" description="Helical" evidence="14">
    <location>
        <begin position="88"/>
        <end position="109"/>
    </location>
</feature>
<evidence type="ECO:0000256" key="12">
    <source>
        <dbReference type="ARBA" id="ARBA00023136"/>
    </source>
</evidence>
<evidence type="ECO:0000259" key="15">
    <source>
        <dbReference type="Pfam" id="PF02665"/>
    </source>
</evidence>
<accession>A0ABY0A1M4</accession>
<evidence type="ECO:0000256" key="3">
    <source>
        <dbReference type="ARBA" id="ARBA00022475"/>
    </source>
</evidence>
<dbReference type="GO" id="GO:0016491">
    <property type="term" value="F:oxidoreductase activity"/>
    <property type="evidence" value="ECO:0007669"/>
    <property type="project" value="UniProtKB-KW"/>
</dbReference>
<feature type="transmembrane region" description="Helical" evidence="14">
    <location>
        <begin position="6"/>
        <end position="26"/>
    </location>
</feature>
<keyword evidence="3" id="KW-1003">Cell membrane</keyword>
<dbReference type="RefSeq" id="WP_125966174.1">
    <property type="nucleotide sequence ID" value="NZ_RXFQ01000014.1"/>
</dbReference>
<feature type="domain" description="NarG-like" evidence="15">
    <location>
        <begin position="5"/>
        <end position="226"/>
    </location>
</feature>
<dbReference type="PANTHER" id="PTHR30598:SF3">
    <property type="entry name" value="RESPIRATORY NITRATE REDUCTASE 1 GAMMA CHAIN"/>
    <property type="match status" value="1"/>
</dbReference>
<feature type="region of interest" description="Disordered" evidence="13">
    <location>
        <begin position="236"/>
        <end position="264"/>
    </location>
</feature>
<keyword evidence="2" id="KW-0813">Transport</keyword>
<evidence type="ECO:0000256" key="10">
    <source>
        <dbReference type="ARBA" id="ARBA00023004"/>
    </source>
</evidence>
<dbReference type="Gene3D" id="1.20.950.20">
    <property type="entry name" value="Transmembrane di-heme cytochromes, Chain C"/>
    <property type="match status" value="1"/>
</dbReference>
<dbReference type="NCBIfam" id="TIGR00351">
    <property type="entry name" value="narI"/>
    <property type="match status" value="1"/>
</dbReference>
<keyword evidence="11" id="KW-0534">Nitrate assimilation</keyword>
<keyword evidence="5 14" id="KW-0812">Transmembrane</keyword>
<evidence type="ECO:0000256" key="6">
    <source>
        <dbReference type="ARBA" id="ARBA00022723"/>
    </source>
</evidence>
<evidence type="ECO:0000256" key="4">
    <source>
        <dbReference type="ARBA" id="ARBA00022617"/>
    </source>
</evidence>
<keyword evidence="10" id="KW-0408">Iron</keyword>
<keyword evidence="17" id="KW-1185">Reference proteome</keyword>
<dbReference type="Pfam" id="PF02665">
    <property type="entry name" value="Nitrate_red_gam"/>
    <property type="match status" value="1"/>
</dbReference>
<evidence type="ECO:0000256" key="11">
    <source>
        <dbReference type="ARBA" id="ARBA00023063"/>
    </source>
</evidence>
<evidence type="ECO:0000256" key="9">
    <source>
        <dbReference type="ARBA" id="ARBA00023002"/>
    </source>
</evidence>
<evidence type="ECO:0000256" key="8">
    <source>
        <dbReference type="ARBA" id="ARBA00022989"/>
    </source>
</evidence>
<protein>
    <submittedName>
        <fullName evidence="16">Respiratory nitrate reductase subunit gamma</fullName>
        <ecNumber evidence="16">1.7.99.4</ecNumber>
    </submittedName>
</protein>
<dbReference type="InterPro" id="IPR036197">
    <property type="entry name" value="NarG-like_sf"/>
</dbReference>
<reference evidence="16 17" key="1">
    <citation type="submission" date="2018-12" db="EMBL/GenBank/DDBJ databases">
        <title>The genome sequences of strain 502.</title>
        <authorList>
            <person name="Gao J."/>
            <person name="Sun J."/>
        </authorList>
    </citation>
    <scope>NUCLEOTIDE SEQUENCE [LARGE SCALE GENOMIC DNA]</scope>
    <source>
        <strain evidence="16 17">502</strain>
    </source>
</reference>
<evidence type="ECO:0000313" key="16">
    <source>
        <dbReference type="EMBL" id="RSZ32020.1"/>
    </source>
</evidence>